<accession>A0A9N9S7Z9</accession>
<feature type="compositionally biased region" description="Basic and acidic residues" evidence="2">
    <location>
        <begin position="134"/>
        <end position="153"/>
    </location>
</feature>
<sequence length="328" mass="36750">MASNRANVCESALKNKSCNKCKKNLVKGVKCTLCENNFHTSCARNINVKFLNEDMVICCPSEKVSCDNDQAFFDAMENLAGESKVVDLNIFNYIVKQKDEIIQELRDKIDLMQEQIVLLKGMTNVSPVKSLGDTNKKQDSGKNDSHIADKENVSRPVNLNPPNSVAGCSKISDSLTITEKHVSQPLLQLATQQKCEEIINLANNMEANSSDWKLVKRAKPRRKLVVGDNSSIKVNGKELKGIPKMACLHVYRVDPTMTAEELKQSLTPHFSEVKIETLTSKHPDIYASFKVSIHESHFDAAMDPTKWPKGAYVQRFLNFRRSVNPPPT</sequence>
<reference evidence="3" key="2">
    <citation type="submission" date="2022-10" db="EMBL/GenBank/DDBJ databases">
        <authorList>
            <consortium name="ENA_rothamsted_submissions"/>
            <consortium name="culmorum"/>
            <person name="King R."/>
        </authorList>
    </citation>
    <scope>NUCLEOTIDE SEQUENCE</scope>
</reference>
<protein>
    <submittedName>
        <fullName evidence="3">Uncharacterized protein</fullName>
    </submittedName>
</protein>
<evidence type="ECO:0000313" key="4">
    <source>
        <dbReference type="Proteomes" id="UP001153737"/>
    </source>
</evidence>
<dbReference type="Proteomes" id="UP001153737">
    <property type="component" value="Chromosome 1"/>
</dbReference>
<gene>
    <name evidence="3" type="ORF">PHAECO_LOCUS999</name>
</gene>
<feature type="region of interest" description="Disordered" evidence="2">
    <location>
        <begin position="129"/>
        <end position="162"/>
    </location>
</feature>
<name>A0A9N9S7Z9_PHACE</name>
<evidence type="ECO:0000256" key="1">
    <source>
        <dbReference type="SAM" id="Coils"/>
    </source>
</evidence>
<dbReference type="InterPro" id="IPR046349">
    <property type="entry name" value="C1-like_sf"/>
</dbReference>
<dbReference type="SUPFAM" id="SSF57889">
    <property type="entry name" value="Cysteine-rich domain"/>
    <property type="match status" value="1"/>
</dbReference>
<organism evidence="3 4">
    <name type="scientific">Phaedon cochleariae</name>
    <name type="common">Mustard beetle</name>
    <dbReference type="NCBI Taxonomy" id="80249"/>
    <lineage>
        <taxon>Eukaryota</taxon>
        <taxon>Metazoa</taxon>
        <taxon>Ecdysozoa</taxon>
        <taxon>Arthropoda</taxon>
        <taxon>Hexapoda</taxon>
        <taxon>Insecta</taxon>
        <taxon>Pterygota</taxon>
        <taxon>Neoptera</taxon>
        <taxon>Endopterygota</taxon>
        <taxon>Coleoptera</taxon>
        <taxon>Polyphaga</taxon>
        <taxon>Cucujiformia</taxon>
        <taxon>Chrysomeloidea</taxon>
        <taxon>Chrysomelidae</taxon>
        <taxon>Chrysomelinae</taxon>
        <taxon>Chrysomelini</taxon>
        <taxon>Phaedon</taxon>
    </lineage>
</organism>
<feature type="coiled-coil region" evidence="1">
    <location>
        <begin position="95"/>
        <end position="122"/>
    </location>
</feature>
<proteinExistence type="predicted"/>
<dbReference type="OrthoDB" id="6781724at2759"/>
<dbReference type="EMBL" id="OU896707">
    <property type="protein sequence ID" value="CAG9813477.1"/>
    <property type="molecule type" value="Genomic_DNA"/>
</dbReference>
<evidence type="ECO:0000313" key="3">
    <source>
        <dbReference type="EMBL" id="CAG9813477.1"/>
    </source>
</evidence>
<evidence type="ECO:0000256" key="2">
    <source>
        <dbReference type="SAM" id="MobiDB-lite"/>
    </source>
</evidence>
<keyword evidence="1" id="KW-0175">Coiled coil</keyword>
<reference evidence="3" key="1">
    <citation type="submission" date="2022-01" db="EMBL/GenBank/DDBJ databases">
        <authorList>
            <person name="King R."/>
        </authorList>
    </citation>
    <scope>NUCLEOTIDE SEQUENCE</scope>
</reference>
<dbReference type="AlphaFoldDB" id="A0A9N9S7Z9"/>
<keyword evidence="4" id="KW-1185">Reference proteome</keyword>